<accession>A0A351U0J8</accession>
<dbReference type="NCBIfam" id="TIGR01402">
    <property type="entry name" value="fliQ"/>
    <property type="match status" value="1"/>
</dbReference>
<keyword evidence="10" id="KW-0966">Cell projection</keyword>
<keyword evidence="4 9" id="KW-1003">Cell membrane</keyword>
<dbReference type="PRINTS" id="PR00952">
    <property type="entry name" value="TYPE3IMQPROT"/>
</dbReference>
<keyword evidence="10" id="KW-0969">Cilium</keyword>
<evidence type="ECO:0000256" key="5">
    <source>
        <dbReference type="ARBA" id="ARBA00022692"/>
    </source>
</evidence>
<dbReference type="Proteomes" id="UP000777265">
    <property type="component" value="Unassembled WGS sequence"/>
</dbReference>
<dbReference type="EMBL" id="JAAYEE010000237">
    <property type="protein sequence ID" value="NLW36338.1"/>
    <property type="molecule type" value="Genomic_DNA"/>
</dbReference>
<reference evidence="10" key="2">
    <citation type="submission" date="2020-01" db="EMBL/GenBank/DDBJ databases">
        <authorList>
            <person name="Campanaro S."/>
        </authorList>
    </citation>
    <scope>NUCLEOTIDE SEQUENCE</scope>
    <source>
        <strain evidence="10">AS06rmzACSIP_7</strain>
    </source>
</reference>
<evidence type="ECO:0000256" key="9">
    <source>
        <dbReference type="RuleBase" id="RU364090"/>
    </source>
</evidence>
<evidence type="ECO:0000256" key="3">
    <source>
        <dbReference type="ARBA" id="ARBA00021718"/>
    </source>
</evidence>
<keyword evidence="6 9" id="KW-1133">Transmembrane helix</keyword>
<dbReference type="PIRSF" id="PIRSF004669">
    <property type="entry name" value="FliQ"/>
    <property type="match status" value="1"/>
</dbReference>
<evidence type="ECO:0000256" key="8">
    <source>
        <dbReference type="ARBA" id="ARBA00023143"/>
    </source>
</evidence>
<dbReference type="InterPro" id="IPR006305">
    <property type="entry name" value="FliQ"/>
</dbReference>
<sequence>MSQDLIVQIFREFLKTAFILMAPMLLASIAVGVLISIFQAATQIHEMTLVFVPKILVIGFCLMVLFPWMLNVMISYTINLFSNIPLYVR</sequence>
<dbReference type="AlphaFoldDB" id="A0A351U0J8"/>
<dbReference type="GO" id="GO:0009425">
    <property type="term" value="C:bacterial-type flagellum basal body"/>
    <property type="evidence" value="ECO:0007669"/>
    <property type="project" value="UniProtKB-SubCell"/>
</dbReference>
<comment type="function">
    <text evidence="9">Role in flagellar biosynthesis.</text>
</comment>
<dbReference type="PANTHER" id="PTHR34040">
    <property type="entry name" value="FLAGELLAR BIOSYNTHETIC PROTEIN FLIQ"/>
    <property type="match status" value="1"/>
</dbReference>
<reference evidence="10" key="1">
    <citation type="journal article" date="2020" name="Biotechnol. Biofuels">
        <title>New insights from the biogas microbiome by comprehensive genome-resolved metagenomics of nearly 1600 species originating from multiple anaerobic digesters.</title>
        <authorList>
            <person name="Campanaro S."/>
            <person name="Treu L."/>
            <person name="Rodriguez-R L.M."/>
            <person name="Kovalovszki A."/>
            <person name="Ziels R.M."/>
            <person name="Maus I."/>
            <person name="Zhu X."/>
            <person name="Kougias P.G."/>
            <person name="Basile A."/>
            <person name="Luo G."/>
            <person name="Schluter A."/>
            <person name="Konstantinidis K.T."/>
            <person name="Angelidaki I."/>
        </authorList>
    </citation>
    <scope>NUCLEOTIDE SEQUENCE</scope>
    <source>
        <strain evidence="10">AS06rmzACSIP_7</strain>
    </source>
</reference>
<comment type="similarity">
    <text evidence="2 9">Belongs to the FliQ/MopD/SpaQ family.</text>
</comment>
<feature type="transmembrane region" description="Helical" evidence="9">
    <location>
        <begin position="50"/>
        <end position="70"/>
    </location>
</feature>
<keyword evidence="5 9" id="KW-0812">Transmembrane</keyword>
<keyword evidence="7 9" id="KW-0472">Membrane</keyword>
<evidence type="ECO:0000256" key="6">
    <source>
        <dbReference type="ARBA" id="ARBA00022989"/>
    </source>
</evidence>
<comment type="subcellular location">
    <subcellularLocation>
        <location evidence="1 9">Cell membrane</location>
        <topology evidence="1">Multi-pass membrane protein</topology>
    </subcellularLocation>
    <subcellularLocation>
        <location evidence="9">Bacterial flagellum basal body</location>
    </subcellularLocation>
</comment>
<organism evidence="10 11">
    <name type="scientific">Syntrophorhabdus aromaticivorans</name>
    <dbReference type="NCBI Taxonomy" id="328301"/>
    <lineage>
        <taxon>Bacteria</taxon>
        <taxon>Pseudomonadati</taxon>
        <taxon>Thermodesulfobacteriota</taxon>
        <taxon>Syntrophorhabdia</taxon>
        <taxon>Syntrophorhabdales</taxon>
        <taxon>Syntrophorhabdaceae</taxon>
        <taxon>Syntrophorhabdus</taxon>
    </lineage>
</organism>
<dbReference type="GO" id="GO:0009306">
    <property type="term" value="P:protein secretion"/>
    <property type="evidence" value="ECO:0007669"/>
    <property type="project" value="InterPro"/>
</dbReference>
<evidence type="ECO:0000256" key="2">
    <source>
        <dbReference type="ARBA" id="ARBA00006156"/>
    </source>
</evidence>
<comment type="caution">
    <text evidence="10">The sequence shown here is derived from an EMBL/GenBank/DDBJ whole genome shotgun (WGS) entry which is preliminary data.</text>
</comment>
<name>A0A351U0J8_9BACT</name>
<evidence type="ECO:0000256" key="1">
    <source>
        <dbReference type="ARBA" id="ARBA00004651"/>
    </source>
</evidence>
<dbReference type="GO" id="GO:0005886">
    <property type="term" value="C:plasma membrane"/>
    <property type="evidence" value="ECO:0007669"/>
    <property type="project" value="UniProtKB-SubCell"/>
</dbReference>
<evidence type="ECO:0000313" key="10">
    <source>
        <dbReference type="EMBL" id="NLW36338.1"/>
    </source>
</evidence>
<proteinExistence type="inferred from homology"/>
<gene>
    <name evidence="9 10" type="primary">fliQ</name>
    <name evidence="10" type="ORF">GXY80_12820</name>
</gene>
<feature type="transmembrane region" description="Helical" evidence="9">
    <location>
        <begin position="17"/>
        <end position="38"/>
    </location>
</feature>
<keyword evidence="8 9" id="KW-0975">Bacterial flagellum</keyword>
<dbReference type="Pfam" id="PF01313">
    <property type="entry name" value="Bac_export_3"/>
    <property type="match status" value="1"/>
</dbReference>
<dbReference type="GO" id="GO:0044780">
    <property type="term" value="P:bacterial-type flagellum assembly"/>
    <property type="evidence" value="ECO:0007669"/>
    <property type="project" value="InterPro"/>
</dbReference>
<keyword evidence="10" id="KW-0282">Flagellum</keyword>
<evidence type="ECO:0000256" key="7">
    <source>
        <dbReference type="ARBA" id="ARBA00023136"/>
    </source>
</evidence>
<protein>
    <recommendedName>
        <fullName evidence="3 9">Flagellar biosynthetic protein FliQ</fullName>
    </recommendedName>
</protein>
<dbReference type="STRING" id="909663.GCA_000512235_02389"/>
<evidence type="ECO:0000256" key="4">
    <source>
        <dbReference type="ARBA" id="ARBA00022475"/>
    </source>
</evidence>
<dbReference type="PANTHER" id="PTHR34040:SF2">
    <property type="entry name" value="FLAGELLAR BIOSYNTHETIC PROTEIN FLIQ"/>
    <property type="match status" value="1"/>
</dbReference>
<dbReference type="InterPro" id="IPR002191">
    <property type="entry name" value="Bac_export_3"/>
</dbReference>
<evidence type="ECO:0000313" key="11">
    <source>
        <dbReference type="Proteomes" id="UP000777265"/>
    </source>
</evidence>